<sequence>MNRTIWDTLAKGIITEERDWDMVLPKVMMACRATPGRCTKCRAGSPKKPPGKSGIMIVVRIHGSSELATLSSCLYRASCKDETKSSESHVSAHT</sequence>
<evidence type="ECO:0000313" key="3">
    <source>
        <dbReference type="Proteomes" id="UP000030764"/>
    </source>
</evidence>
<protein>
    <submittedName>
        <fullName evidence="1">Uncharacterized protein</fullName>
    </submittedName>
</protein>
<accession>A0A085LIU9</accession>
<reference evidence="1 3" key="1">
    <citation type="journal article" date="2014" name="Nat. Genet.">
        <title>Genome and transcriptome of the porcine whipworm Trichuris suis.</title>
        <authorList>
            <person name="Jex A.R."/>
            <person name="Nejsum P."/>
            <person name="Schwarz E.M."/>
            <person name="Hu L."/>
            <person name="Young N.D."/>
            <person name="Hall R.S."/>
            <person name="Korhonen P.K."/>
            <person name="Liao S."/>
            <person name="Thamsborg S."/>
            <person name="Xia J."/>
            <person name="Xu P."/>
            <person name="Wang S."/>
            <person name="Scheerlinck J.P."/>
            <person name="Hofmann A."/>
            <person name="Sternberg P.W."/>
            <person name="Wang J."/>
            <person name="Gasser R.B."/>
        </authorList>
    </citation>
    <scope>NUCLEOTIDE SEQUENCE [LARGE SCALE GENOMIC DNA]</scope>
    <source>
        <strain evidence="2">DCEP-RM93F</strain>
        <strain evidence="1">DCEP-RM93M</strain>
    </source>
</reference>
<keyword evidence="3" id="KW-1185">Reference proteome</keyword>
<gene>
    <name evidence="1" type="ORF">M513_14228</name>
    <name evidence="2" type="ORF">M514_14228</name>
</gene>
<name>A0A085LIU9_9BILA</name>
<organism evidence="1 3">
    <name type="scientific">Trichuris suis</name>
    <name type="common">pig whipworm</name>
    <dbReference type="NCBI Taxonomy" id="68888"/>
    <lineage>
        <taxon>Eukaryota</taxon>
        <taxon>Metazoa</taxon>
        <taxon>Ecdysozoa</taxon>
        <taxon>Nematoda</taxon>
        <taxon>Enoplea</taxon>
        <taxon>Dorylaimia</taxon>
        <taxon>Trichinellida</taxon>
        <taxon>Trichuridae</taxon>
        <taxon>Trichuris</taxon>
    </lineage>
</organism>
<evidence type="ECO:0000313" key="1">
    <source>
        <dbReference type="EMBL" id="KFD44895.1"/>
    </source>
</evidence>
<dbReference type="EMBL" id="KL368058">
    <property type="protein sequence ID" value="KFD59368.1"/>
    <property type="molecule type" value="Genomic_DNA"/>
</dbReference>
<proteinExistence type="predicted"/>
<dbReference type="Proteomes" id="UP000030758">
    <property type="component" value="Unassembled WGS sequence"/>
</dbReference>
<evidence type="ECO:0000313" key="2">
    <source>
        <dbReference type="EMBL" id="KFD59368.1"/>
    </source>
</evidence>
<dbReference type="AlphaFoldDB" id="A0A085LIU9"/>
<dbReference type="EMBL" id="KL364199">
    <property type="protein sequence ID" value="KFD44895.1"/>
    <property type="molecule type" value="Genomic_DNA"/>
</dbReference>
<dbReference type="Proteomes" id="UP000030764">
    <property type="component" value="Unassembled WGS sequence"/>
</dbReference>